<keyword evidence="2" id="KW-1185">Reference proteome</keyword>
<dbReference type="HOGENOM" id="CLU_074324_1_0_2"/>
<dbReference type="KEGG" id="mvo:Mvol_1252"/>
<dbReference type="STRING" id="456320.Mvol_1252"/>
<dbReference type="eggNOG" id="arCOG02289">
    <property type="taxonomic scope" value="Archaea"/>
</dbReference>
<sequence>MQNIINYTNAKLIKLSSGDYMDITEMGDKLQDLLSLKYPAVAVKLVKSKEEIPEGYEEVESEARHCELVQTSRKEGKKYYAPVEKQMCKGGAYAMGILQNPPKALETGVLYHKLGNFETEEAAIKTINAIPKVKEPMFAAVYSPVNSVDFEPDAIIVLCTPKQALRLTQAINYVEGGRFEADFSGIQSLCADAVAAVKMRGKANATLACNGSRKYGEIEADELIFSFPPKDLENVIKALEHFKEIWG</sequence>
<dbReference type="PANTHER" id="PTHR37954:SF3">
    <property type="entry name" value="DUF169 DOMAIN-CONTAINING PROTEIN"/>
    <property type="match status" value="1"/>
</dbReference>
<dbReference type="Pfam" id="PF02596">
    <property type="entry name" value="DUF169"/>
    <property type="match status" value="1"/>
</dbReference>
<dbReference type="InterPro" id="IPR003748">
    <property type="entry name" value="DUF169"/>
</dbReference>
<reference evidence="1 2" key="1">
    <citation type="submission" date="2010-05" db="EMBL/GenBank/DDBJ databases">
        <title>Complete sequence of Methanococcus voltae A3.</title>
        <authorList>
            <consortium name="US DOE Joint Genome Institute"/>
            <person name="Lucas S."/>
            <person name="Copeland A."/>
            <person name="Lapidus A."/>
            <person name="Cheng J.-F."/>
            <person name="Bruce D."/>
            <person name="Goodwin L."/>
            <person name="Pitluck S."/>
            <person name="Lowry S."/>
            <person name="Clum A."/>
            <person name="Land M."/>
            <person name="Hauser L."/>
            <person name="Kyrpides N."/>
            <person name="Mikhailova N."/>
            <person name="Whitman W.B."/>
            <person name="Woyke T."/>
        </authorList>
    </citation>
    <scope>NUCLEOTIDE SEQUENCE [LARGE SCALE GENOMIC DNA]</scope>
    <source>
        <strain evidence="2">ATCC BAA-1334 / A3</strain>
    </source>
</reference>
<gene>
    <name evidence="1" type="ordered locus">Mvol_1252</name>
</gene>
<evidence type="ECO:0000313" key="1">
    <source>
        <dbReference type="EMBL" id="ADI36909.1"/>
    </source>
</evidence>
<dbReference type="EMBL" id="CP002057">
    <property type="protein sequence ID" value="ADI36909.1"/>
    <property type="molecule type" value="Genomic_DNA"/>
</dbReference>
<evidence type="ECO:0008006" key="3">
    <source>
        <dbReference type="Google" id="ProtNLM"/>
    </source>
</evidence>
<name>D7DUU9_METV3</name>
<proteinExistence type="predicted"/>
<dbReference type="InParanoid" id="D7DUU9"/>
<dbReference type="AlphaFoldDB" id="D7DUU9"/>
<dbReference type="Proteomes" id="UP000007722">
    <property type="component" value="Chromosome"/>
</dbReference>
<protein>
    <recommendedName>
        <fullName evidence="3">DUF169 domain-containing protein</fullName>
    </recommendedName>
</protein>
<organism evidence="1 2">
    <name type="scientific">Methanococcus voltae (strain ATCC BAA-1334 / A3)</name>
    <dbReference type="NCBI Taxonomy" id="456320"/>
    <lineage>
        <taxon>Archaea</taxon>
        <taxon>Methanobacteriati</taxon>
        <taxon>Methanobacteriota</taxon>
        <taxon>Methanomada group</taxon>
        <taxon>Methanococci</taxon>
        <taxon>Methanococcales</taxon>
        <taxon>Methanococcaceae</taxon>
        <taxon>Methanococcus</taxon>
    </lineage>
</organism>
<accession>D7DUU9</accession>
<evidence type="ECO:0000313" key="2">
    <source>
        <dbReference type="Proteomes" id="UP000007722"/>
    </source>
</evidence>
<dbReference type="PANTHER" id="PTHR37954">
    <property type="entry name" value="BLL4979 PROTEIN"/>
    <property type="match status" value="1"/>
</dbReference>